<name>A0A7R7HY58_9ACTN</name>
<proteinExistence type="predicted"/>
<keyword evidence="3" id="KW-1185">Reference proteome</keyword>
<dbReference type="KEGG" id="atl:Athai_37490"/>
<organism evidence="2 3">
    <name type="scientific">Actinocatenispora thailandica</name>
    <dbReference type="NCBI Taxonomy" id="227318"/>
    <lineage>
        <taxon>Bacteria</taxon>
        <taxon>Bacillati</taxon>
        <taxon>Actinomycetota</taxon>
        <taxon>Actinomycetes</taxon>
        <taxon>Micromonosporales</taxon>
        <taxon>Micromonosporaceae</taxon>
        <taxon>Actinocatenispora</taxon>
    </lineage>
</organism>
<evidence type="ECO:0000313" key="2">
    <source>
        <dbReference type="EMBL" id="BCJ36246.1"/>
    </source>
</evidence>
<evidence type="ECO:0000256" key="1">
    <source>
        <dbReference type="SAM" id="MobiDB-lite"/>
    </source>
</evidence>
<dbReference type="RefSeq" id="WP_203962650.1">
    <property type="nucleotide sequence ID" value="NZ_AP023355.1"/>
</dbReference>
<evidence type="ECO:0000313" key="3">
    <source>
        <dbReference type="Proteomes" id="UP000611640"/>
    </source>
</evidence>
<reference evidence="2 3" key="1">
    <citation type="submission" date="2020-08" db="EMBL/GenBank/DDBJ databases">
        <title>Whole genome shotgun sequence of Actinocatenispora thailandica NBRC 105041.</title>
        <authorList>
            <person name="Komaki H."/>
            <person name="Tamura T."/>
        </authorList>
    </citation>
    <scope>NUCLEOTIDE SEQUENCE [LARGE SCALE GENOMIC DNA]</scope>
    <source>
        <strain evidence="2 3">NBRC 105041</strain>
    </source>
</reference>
<dbReference type="EMBL" id="AP023355">
    <property type="protein sequence ID" value="BCJ36246.1"/>
    <property type="molecule type" value="Genomic_DNA"/>
</dbReference>
<feature type="region of interest" description="Disordered" evidence="1">
    <location>
        <begin position="85"/>
        <end position="109"/>
    </location>
</feature>
<sequence>MTALPWVLGAVVLAALAAAPVAGTLVRRRRAVATGLDRARSLCARLEAALDAAPDGGSVVPGLAPDGGSAVPGLPPDGGSVVPGLALDAGSAVPGPPPDAGPVAPSAGGAARREAERCLLLAGAALGGRPGPADVARAARLARTGLAALGEPA</sequence>
<dbReference type="AlphaFoldDB" id="A0A7R7HY58"/>
<accession>A0A7R7HY58</accession>
<dbReference type="Proteomes" id="UP000611640">
    <property type="component" value="Chromosome"/>
</dbReference>
<protein>
    <submittedName>
        <fullName evidence="2">Uncharacterized protein</fullName>
    </submittedName>
</protein>
<gene>
    <name evidence="2" type="ORF">Athai_37490</name>
</gene>